<evidence type="ECO:0000313" key="3">
    <source>
        <dbReference type="Proteomes" id="UP000499080"/>
    </source>
</evidence>
<evidence type="ECO:0000256" key="1">
    <source>
        <dbReference type="SAM" id="MobiDB-lite"/>
    </source>
</evidence>
<name>A0A4Y2FMF3_ARAVE</name>
<feature type="compositionally biased region" description="Basic and acidic residues" evidence="1">
    <location>
        <begin position="458"/>
        <end position="477"/>
    </location>
</feature>
<evidence type="ECO:0000313" key="2">
    <source>
        <dbReference type="EMBL" id="GBM41688.1"/>
    </source>
</evidence>
<accession>A0A4Y2FMF3</accession>
<dbReference type="Proteomes" id="UP000499080">
    <property type="component" value="Unassembled WGS sequence"/>
</dbReference>
<keyword evidence="3" id="KW-1185">Reference proteome</keyword>
<organism evidence="2 3">
    <name type="scientific">Araneus ventricosus</name>
    <name type="common">Orbweaver spider</name>
    <name type="synonym">Epeira ventricosa</name>
    <dbReference type="NCBI Taxonomy" id="182803"/>
    <lineage>
        <taxon>Eukaryota</taxon>
        <taxon>Metazoa</taxon>
        <taxon>Ecdysozoa</taxon>
        <taxon>Arthropoda</taxon>
        <taxon>Chelicerata</taxon>
        <taxon>Arachnida</taxon>
        <taxon>Araneae</taxon>
        <taxon>Araneomorphae</taxon>
        <taxon>Entelegynae</taxon>
        <taxon>Araneoidea</taxon>
        <taxon>Araneidae</taxon>
        <taxon>Araneus</taxon>
    </lineage>
</organism>
<comment type="caution">
    <text evidence="2">The sequence shown here is derived from an EMBL/GenBank/DDBJ whole genome shotgun (WGS) entry which is preliminary data.</text>
</comment>
<reference evidence="2 3" key="1">
    <citation type="journal article" date="2019" name="Sci. Rep.">
        <title>Orb-weaving spider Araneus ventricosus genome elucidates the spidroin gene catalogue.</title>
        <authorList>
            <person name="Kono N."/>
            <person name="Nakamura H."/>
            <person name="Ohtoshi R."/>
            <person name="Moran D.A.P."/>
            <person name="Shinohara A."/>
            <person name="Yoshida Y."/>
            <person name="Fujiwara M."/>
            <person name="Mori M."/>
            <person name="Tomita M."/>
            <person name="Arakawa K."/>
        </authorList>
    </citation>
    <scope>NUCLEOTIDE SEQUENCE [LARGE SCALE GENOMIC DNA]</scope>
</reference>
<protein>
    <submittedName>
        <fullName evidence="2">Uncharacterized protein</fullName>
    </submittedName>
</protein>
<sequence>MLSLKDMATRRIVAVLFKESDILASVSNFRRKFLLWNEKKSLKVWEETVEDKVSDKISKLGLPKSLTKLLIDTAKPMGREIPGWKTLHEKYLLKSYKKGIHFDAPILERLCWTAAGALDYRKTAEELIRSDVIDVVGRYKIACLYCLEDWIPLIWNELPEEKKLYFYNGIHNLHLMIEKLRLQFWWPYIIRGEQSKLDSFFRYSRNPITFHRFAFQYSAAIRNKAAAEYFFQKLTQEEKESSLITTTKELLSFRNWNSGKFPEEKVSEMLRYLLSVMTPDQQMRIFQERPSQVLECFLHWPLQDRFSEIADLTWNFLRESDYDSVLREMYERFKNSTYYFQMLFKEFFLSIPCDFRKRFVDRQCKSGSYFARILQLQDKEALETTFRYVDSATRAGLVFSELALAHFHSSISRGRWDVVAVCLREARLSKEDRERLREMRRKTRRWTGFFQFLDETDAPGKRCSEDETPTEAKMKKT</sequence>
<gene>
    <name evidence="2" type="ORF">AVEN_46956_1</name>
</gene>
<dbReference type="EMBL" id="BGPR01000970">
    <property type="protein sequence ID" value="GBM41688.1"/>
    <property type="molecule type" value="Genomic_DNA"/>
</dbReference>
<proteinExistence type="predicted"/>
<dbReference type="AlphaFoldDB" id="A0A4Y2FMF3"/>
<feature type="region of interest" description="Disordered" evidence="1">
    <location>
        <begin position="457"/>
        <end position="477"/>
    </location>
</feature>